<dbReference type="InterPro" id="IPR000073">
    <property type="entry name" value="AB_hydrolase_1"/>
</dbReference>
<dbReference type="InterPro" id="IPR005945">
    <property type="entry name" value="Pro_imino_pep"/>
</dbReference>
<feature type="domain" description="AB hydrolase-1" evidence="3">
    <location>
        <begin position="36"/>
        <end position="291"/>
    </location>
</feature>
<name>A0AAD7BJI4_9AGAR</name>
<organism evidence="4 5">
    <name type="scientific">Roridomyces roridus</name>
    <dbReference type="NCBI Taxonomy" id="1738132"/>
    <lineage>
        <taxon>Eukaryota</taxon>
        <taxon>Fungi</taxon>
        <taxon>Dikarya</taxon>
        <taxon>Basidiomycota</taxon>
        <taxon>Agaricomycotina</taxon>
        <taxon>Agaricomycetes</taxon>
        <taxon>Agaricomycetidae</taxon>
        <taxon>Agaricales</taxon>
        <taxon>Marasmiineae</taxon>
        <taxon>Mycenaceae</taxon>
        <taxon>Roridomyces</taxon>
    </lineage>
</organism>
<proteinExistence type="inferred from homology"/>
<keyword evidence="2" id="KW-0378">Hydrolase</keyword>
<accession>A0AAD7BJI4</accession>
<dbReference type="Gene3D" id="3.40.50.1820">
    <property type="entry name" value="alpha/beta hydrolase"/>
    <property type="match status" value="1"/>
</dbReference>
<dbReference type="PIRSF" id="PIRSF005539">
    <property type="entry name" value="Pept_S33_TRI_F1"/>
    <property type="match status" value="1"/>
</dbReference>
<dbReference type="NCBIfam" id="TIGR01250">
    <property type="entry name" value="pro_imino_pep_2"/>
    <property type="match status" value="1"/>
</dbReference>
<keyword evidence="5" id="KW-1185">Reference proteome</keyword>
<evidence type="ECO:0000256" key="1">
    <source>
        <dbReference type="ARBA" id="ARBA00010088"/>
    </source>
</evidence>
<dbReference type="InterPro" id="IPR029058">
    <property type="entry name" value="AB_hydrolase_fold"/>
</dbReference>
<dbReference type="PRINTS" id="PR00793">
    <property type="entry name" value="PROAMNOPTASE"/>
</dbReference>
<dbReference type="PANTHER" id="PTHR43194:SF2">
    <property type="entry name" value="PEROXISOMAL MEMBRANE PROTEIN LPX1"/>
    <property type="match status" value="1"/>
</dbReference>
<protein>
    <submittedName>
        <fullName evidence="4">Proline iminopeptidase</fullName>
    </submittedName>
</protein>
<dbReference type="InterPro" id="IPR002410">
    <property type="entry name" value="Peptidase_S33"/>
</dbReference>
<evidence type="ECO:0000313" key="5">
    <source>
        <dbReference type="Proteomes" id="UP001221142"/>
    </source>
</evidence>
<evidence type="ECO:0000313" key="4">
    <source>
        <dbReference type="EMBL" id="KAJ7622508.1"/>
    </source>
</evidence>
<dbReference type="Pfam" id="PF00561">
    <property type="entry name" value="Abhydrolase_1"/>
    <property type="match status" value="1"/>
</dbReference>
<comment type="caution">
    <text evidence="4">The sequence shown here is derived from an EMBL/GenBank/DDBJ whole genome shotgun (WGS) entry which is preliminary data.</text>
</comment>
<dbReference type="PANTHER" id="PTHR43194">
    <property type="entry name" value="HYDROLASE ALPHA/BETA FOLD FAMILY"/>
    <property type="match status" value="1"/>
</dbReference>
<dbReference type="AlphaFoldDB" id="A0AAD7BJI4"/>
<reference evidence="4" key="1">
    <citation type="submission" date="2023-03" db="EMBL/GenBank/DDBJ databases">
        <title>Massive genome expansion in bonnet fungi (Mycena s.s.) driven by repeated elements and novel gene families across ecological guilds.</title>
        <authorList>
            <consortium name="Lawrence Berkeley National Laboratory"/>
            <person name="Harder C.B."/>
            <person name="Miyauchi S."/>
            <person name="Viragh M."/>
            <person name="Kuo A."/>
            <person name="Thoen E."/>
            <person name="Andreopoulos B."/>
            <person name="Lu D."/>
            <person name="Skrede I."/>
            <person name="Drula E."/>
            <person name="Henrissat B."/>
            <person name="Morin E."/>
            <person name="Kohler A."/>
            <person name="Barry K."/>
            <person name="LaButti K."/>
            <person name="Morin E."/>
            <person name="Salamov A."/>
            <person name="Lipzen A."/>
            <person name="Mereny Z."/>
            <person name="Hegedus B."/>
            <person name="Baldrian P."/>
            <person name="Stursova M."/>
            <person name="Weitz H."/>
            <person name="Taylor A."/>
            <person name="Grigoriev I.V."/>
            <person name="Nagy L.G."/>
            <person name="Martin F."/>
            <person name="Kauserud H."/>
        </authorList>
    </citation>
    <scope>NUCLEOTIDE SEQUENCE</scope>
    <source>
        <strain evidence="4">9284</strain>
    </source>
</reference>
<dbReference type="InterPro" id="IPR050228">
    <property type="entry name" value="Carboxylesterase_BioH"/>
</dbReference>
<evidence type="ECO:0000256" key="2">
    <source>
        <dbReference type="ARBA" id="ARBA00022801"/>
    </source>
</evidence>
<evidence type="ECO:0000259" key="3">
    <source>
        <dbReference type="Pfam" id="PF00561"/>
    </source>
</evidence>
<gene>
    <name evidence="4" type="ORF">FB45DRAFT_125662</name>
</gene>
<dbReference type="GO" id="GO:0008233">
    <property type="term" value="F:peptidase activity"/>
    <property type="evidence" value="ECO:0007669"/>
    <property type="project" value="InterPro"/>
</dbReference>
<dbReference type="EMBL" id="JARKIF010000015">
    <property type="protein sequence ID" value="KAJ7622508.1"/>
    <property type="molecule type" value="Genomic_DNA"/>
</dbReference>
<sequence length="305" mass="34254">MTSPVEGEIDFDIAGAGKPCKTWYKIFGDLHSGRRPLVTLHGGPGASHSYILPFADLNSKYGIPVIFYDQIGTGNSTHLQEKNGDIEFWTEQLFLDELDNLLEKLEIKGDYDLLGHSWGGMLGSRHASLQPTGLHRLIIPSSPADMTHWVTAQNLLREKLPADVQATLLHHENAGTTESKEYMAAVSVFYKRHLCLIDPMPEPAAESMAWTEKDPTVYLTMNGPSEFHITGPLKTWSMLSSLHKIIVPTLLLNGRYDEAQDSCVRPFFEGIQGKVRWVTFAESSHMSHWEERERCMDVVSGFLQD</sequence>
<comment type="similarity">
    <text evidence="1">Belongs to the peptidase S33 family.</text>
</comment>
<dbReference type="Proteomes" id="UP001221142">
    <property type="component" value="Unassembled WGS sequence"/>
</dbReference>
<dbReference type="SUPFAM" id="SSF53474">
    <property type="entry name" value="alpha/beta-Hydrolases"/>
    <property type="match status" value="1"/>
</dbReference>
<dbReference type="GO" id="GO:0006508">
    <property type="term" value="P:proteolysis"/>
    <property type="evidence" value="ECO:0007669"/>
    <property type="project" value="InterPro"/>
</dbReference>